<comment type="caution">
    <text evidence="2">The sequence shown here is derived from an EMBL/GenBank/DDBJ whole genome shotgun (WGS) entry which is preliminary data.</text>
</comment>
<dbReference type="InterPro" id="IPR002509">
    <property type="entry name" value="NODB_dom"/>
</dbReference>
<organism evidence="2">
    <name type="scientific">marine sediment metagenome</name>
    <dbReference type="NCBI Taxonomy" id="412755"/>
    <lineage>
        <taxon>unclassified sequences</taxon>
        <taxon>metagenomes</taxon>
        <taxon>ecological metagenomes</taxon>
    </lineage>
</organism>
<accession>X1C1W1</accession>
<evidence type="ECO:0000313" key="2">
    <source>
        <dbReference type="EMBL" id="GAH02081.1"/>
    </source>
</evidence>
<feature type="non-terminal residue" evidence="2">
    <location>
        <position position="207"/>
    </location>
</feature>
<name>X1C1W1_9ZZZZ</name>
<protein>
    <recommendedName>
        <fullName evidence="1">NodB homology domain-containing protein</fullName>
    </recommendedName>
</protein>
<dbReference type="AlphaFoldDB" id="X1C1W1"/>
<gene>
    <name evidence="2" type="ORF">S01H4_47790</name>
</gene>
<dbReference type="InterPro" id="IPR011330">
    <property type="entry name" value="Glyco_hydro/deAcase_b/a-brl"/>
</dbReference>
<dbReference type="SUPFAM" id="SSF88713">
    <property type="entry name" value="Glycoside hydrolase/deacetylase"/>
    <property type="match status" value="1"/>
</dbReference>
<proteinExistence type="predicted"/>
<dbReference type="GO" id="GO:0016810">
    <property type="term" value="F:hydrolase activity, acting on carbon-nitrogen (but not peptide) bonds"/>
    <property type="evidence" value="ECO:0007669"/>
    <property type="project" value="InterPro"/>
</dbReference>
<reference evidence="2" key="1">
    <citation type="journal article" date="2014" name="Front. Microbiol.">
        <title>High frequency of phylogenetically diverse reductive dehalogenase-homologous genes in deep subseafloor sedimentary metagenomes.</title>
        <authorList>
            <person name="Kawai M."/>
            <person name="Futagami T."/>
            <person name="Toyoda A."/>
            <person name="Takaki Y."/>
            <person name="Nishi S."/>
            <person name="Hori S."/>
            <person name="Arai W."/>
            <person name="Tsubouchi T."/>
            <person name="Morono Y."/>
            <person name="Uchiyama I."/>
            <person name="Ito T."/>
            <person name="Fujiyama A."/>
            <person name="Inagaki F."/>
            <person name="Takami H."/>
        </authorList>
    </citation>
    <scope>NUCLEOTIDE SEQUENCE</scope>
    <source>
        <strain evidence="2">Expedition CK06-06</strain>
    </source>
</reference>
<sequence>MSVLLLGFDTESDIAAGNETDVDESIRESLSAVSLITTILDEYQARATFFILGRLLGCAGDEYQKLLGGRENFDIESHTYSHKSLKPPGGLSLAELDDEVKQTKELIEKFFDVEAIGVRGPGGLYKGLQGYPDRLKILWDNGVRFLGSDGVGPPEAIMPAPFTQSYWYKKEGFPKLLELPVTGWHCTYLLRTIGGGQYWNKVGFPNG</sequence>
<dbReference type="EMBL" id="BART01026868">
    <property type="protein sequence ID" value="GAH02081.1"/>
    <property type="molecule type" value="Genomic_DNA"/>
</dbReference>
<evidence type="ECO:0000259" key="1">
    <source>
        <dbReference type="PROSITE" id="PS51677"/>
    </source>
</evidence>
<dbReference type="PROSITE" id="PS51677">
    <property type="entry name" value="NODB"/>
    <property type="match status" value="1"/>
</dbReference>
<feature type="domain" description="NodB homology" evidence="1">
    <location>
        <begin position="12"/>
        <end position="207"/>
    </location>
</feature>
<dbReference type="GO" id="GO:0005975">
    <property type="term" value="P:carbohydrate metabolic process"/>
    <property type="evidence" value="ECO:0007669"/>
    <property type="project" value="InterPro"/>
</dbReference>
<dbReference type="Gene3D" id="3.20.20.370">
    <property type="entry name" value="Glycoside hydrolase/deacetylase"/>
    <property type="match status" value="1"/>
</dbReference>
<dbReference type="Pfam" id="PF01522">
    <property type="entry name" value="Polysacc_deac_1"/>
    <property type="match status" value="1"/>
</dbReference>